<dbReference type="AlphaFoldDB" id="A0AAD4LS37"/>
<comment type="similarity">
    <text evidence="1">Belongs to the DEAD box helicase family. DEAH subfamily.</text>
</comment>
<keyword evidence="12" id="KW-1185">Reference proteome</keyword>
<comment type="caution">
    <text evidence="11">The sequence shown here is derived from an EMBL/GenBank/DDBJ whole genome shotgun (WGS) entry which is preliminary data.</text>
</comment>
<feature type="domain" description="Helicase C-terminal" evidence="10">
    <location>
        <begin position="236"/>
        <end position="410"/>
    </location>
</feature>
<organism evidence="11 12">
    <name type="scientific">Lactarius akahatsu</name>
    <dbReference type="NCBI Taxonomy" id="416441"/>
    <lineage>
        <taxon>Eukaryota</taxon>
        <taxon>Fungi</taxon>
        <taxon>Dikarya</taxon>
        <taxon>Basidiomycota</taxon>
        <taxon>Agaricomycotina</taxon>
        <taxon>Agaricomycetes</taxon>
        <taxon>Russulales</taxon>
        <taxon>Russulaceae</taxon>
        <taxon>Lactarius</taxon>
    </lineage>
</organism>
<dbReference type="InterPro" id="IPR011545">
    <property type="entry name" value="DEAD/DEAH_box_helicase_dom"/>
</dbReference>
<dbReference type="Pfam" id="PF00270">
    <property type="entry name" value="DEAD"/>
    <property type="match status" value="1"/>
</dbReference>
<dbReference type="PROSITE" id="PS51192">
    <property type="entry name" value="HELICASE_ATP_BIND_1"/>
    <property type="match status" value="1"/>
</dbReference>
<feature type="domain" description="Helicase ATP-binding" evidence="9">
    <location>
        <begin position="51"/>
        <end position="216"/>
    </location>
</feature>
<dbReference type="GO" id="GO:0071013">
    <property type="term" value="C:catalytic step 2 spliceosome"/>
    <property type="evidence" value="ECO:0007669"/>
    <property type="project" value="TreeGrafter"/>
</dbReference>
<protein>
    <recommendedName>
        <fullName evidence="2">RNA helicase</fullName>
        <ecNumber evidence="2">3.6.4.13</ecNumber>
    </recommendedName>
</protein>
<evidence type="ECO:0000256" key="8">
    <source>
        <dbReference type="SAM" id="MobiDB-lite"/>
    </source>
</evidence>
<reference evidence="11" key="1">
    <citation type="submission" date="2022-01" db="EMBL/GenBank/DDBJ databases">
        <title>Comparative genomics reveals a dynamic genome evolution in the ectomycorrhizal milk-cap (Lactarius) mushrooms.</title>
        <authorList>
            <consortium name="DOE Joint Genome Institute"/>
            <person name="Lebreton A."/>
            <person name="Tang N."/>
            <person name="Kuo A."/>
            <person name="LaButti K."/>
            <person name="Drula E."/>
            <person name="Barry K."/>
            <person name="Clum A."/>
            <person name="Lipzen A."/>
            <person name="Mousain D."/>
            <person name="Ng V."/>
            <person name="Wang R."/>
            <person name="Wang X."/>
            <person name="Dai Y."/>
            <person name="Henrissat B."/>
            <person name="Grigoriev I.V."/>
            <person name="Guerin-Laguette A."/>
            <person name="Yu F."/>
            <person name="Martin F.M."/>
        </authorList>
    </citation>
    <scope>NUCLEOTIDE SEQUENCE</scope>
    <source>
        <strain evidence="11">QP</strain>
    </source>
</reference>
<evidence type="ECO:0000256" key="5">
    <source>
        <dbReference type="ARBA" id="ARBA00022806"/>
    </source>
</evidence>
<dbReference type="Pfam" id="PF21010">
    <property type="entry name" value="HA2_C"/>
    <property type="match status" value="1"/>
</dbReference>
<keyword evidence="3" id="KW-0547">Nucleotide-binding</keyword>
<sequence length="522" mass="57235">MSATLQFWKPGTLGPGSSLDRTSGEDDGFIPSAAPSQRDRLPIAKHKDSLMHCVENHQVVIVIGHTGCGKTTQIPQYLHETGWSSGGRVIACTQPRRVAVTSVAARTAHEMGSIVGEEVGYTIRFEDVSSKSLTRICYMTDGVLFREALIDPLLSRFSVIMVDEAHERSVYTDLLLAILKKICRKRPSLRVIVSSATLDAIAFLEFFSSHPEPIDSRIVSLEGRAYPVQIAYLDQPTDDYVRKAAETVISIHRQHGRGDILVFLTGREEIDRCLEELMDAISSLPDKRPYLRPVALHSGLSMTEQMQVFEPTPPDSRKASITIEGVKFVVDCGFVKIRTFDGSIGLSSLKVVPVSQASAIQRAGRAGRTSEGLCYRLYPFSTYNQLSTVAIPEISRTELSSAILQLKALGIDNFMKLQWLTIPPSDAIAQSFSSLVIHSIIDDDGRMTSLGSKVAEIPLDVKAACVLLNSHHFRCGEEILTILAMTAVQDVFIIPSGAAGALAELERRKFTAEEGVMSSPFI</sequence>
<dbReference type="GO" id="GO:0003723">
    <property type="term" value="F:RNA binding"/>
    <property type="evidence" value="ECO:0007669"/>
    <property type="project" value="TreeGrafter"/>
</dbReference>
<evidence type="ECO:0000256" key="2">
    <source>
        <dbReference type="ARBA" id="ARBA00012552"/>
    </source>
</evidence>
<feature type="region of interest" description="Disordered" evidence="8">
    <location>
        <begin position="9"/>
        <end position="37"/>
    </location>
</feature>
<comment type="catalytic activity">
    <reaction evidence="7">
        <text>ATP + H2O = ADP + phosphate + H(+)</text>
        <dbReference type="Rhea" id="RHEA:13065"/>
        <dbReference type="ChEBI" id="CHEBI:15377"/>
        <dbReference type="ChEBI" id="CHEBI:15378"/>
        <dbReference type="ChEBI" id="CHEBI:30616"/>
        <dbReference type="ChEBI" id="CHEBI:43474"/>
        <dbReference type="ChEBI" id="CHEBI:456216"/>
        <dbReference type="EC" id="3.6.4.13"/>
    </reaction>
</comment>
<dbReference type="InterPro" id="IPR027417">
    <property type="entry name" value="P-loop_NTPase"/>
</dbReference>
<evidence type="ECO:0000259" key="9">
    <source>
        <dbReference type="PROSITE" id="PS51192"/>
    </source>
</evidence>
<evidence type="ECO:0000259" key="10">
    <source>
        <dbReference type="PROSITE" id="PS51194"/>
    </source>
</evidence>
<evidence type="ECO:0000256" key="3">
    <source>
        <dbReference type="ARBA" id="ARBA00022741"/>
    </source>
</evidence>
<dbReference type="GO" id="GO:0016787">
    <property type="term" value="F:hydrolase activity"/>
    <property type="evidence" value="ECO:0007669"/>
    <property type="project" value="UniProtKB-KW"/>
</dbReference>
<dbReference type="PROSITE" id="PS00690">
    <property type="entry name" value="DEAH_ATP_HELICASE"/>
    <property type="match status" value="1"/>
</dbReference>
<evidence type="ECO:0000256" key="4">
    <source>
        <dbReference type="ARBA" id="ARBA00022801"/>
    </source>
</evidence>
<evidence type="ECO:0000256" key="7">
    <source>
        <dbReference type="ARBA" id="ARBA00047984"/>
    </source>
</evidence>
<evidence type="ECO:0000313" key="12">
    <source>
        <dbReference type="Proteomes" id="UP001201163"/>
    </source>
</evidence>
<dbReference type="PANTHER" id="PTHR18934">
    <property type="entry name" value="ATP-DEPENDENT RNA HELICASE"/>
    <property type="match status" value="1"/>
</dbReference>
<evidence type="ECO:0000256" key="1">
    <source>
        <dbReference type="ARBA" id="ARBA00008792"/>
    </source>
</evidence>
<dbReference type="InterPro" id="IPR001650">
    <property type="entry name" value="Helicase_C-like"/>
</dbReference>
<dbReference type="SMART" id="SM00490">
    <property type="entry name" value="HELICc"/>
    <property type="match status" value="1"/>
</dbReference>
<dbReference type="PANTHER" id="PTHR18934:SF136">
    <property type="entry name" value="ATP-DEPENDENT RNA HELICASE DHX35-RELATED"/>
    <property type="match status" value="1"/>
</dbReference>
<gene>
    <name evidence="11" type="ORF">EDB92DRAFT_58524</name>
</gene>
<dbReference type="GO" id="GO:0003724">
    <property type="term" value="F:RNA helicase activity"/>
    <property type="evidence" value="ECO:0007669"/>
    <property type="project" value="UniProtKB-EC"/>
</dbReference>
<evidence type="ECO:0000256" key="6">
    <source>
        <dbReference type="ARBA" id="ARBA00022840"/>
    </source>
</evidence>
<dbReference type="SMART" id="SM00847">
    <property type="entry name" value="HA2"/>
    <property type="match status" value="1"/>
</dbReference>
<dbReference type="InterPro" id="IPR007502">
    <property type="entry name" value="Helicase-assoc_dom"/>
</dbReference>
<dbReference type="EC" id="3.6.4.13" evidence="2"/>
<dbReference type="SMART" id="SM00487">
    <property type="entry name" value="DEXDc"/>
    <property type="match status" value="1"/>
</dbReference>
<dbReference type="Gene3D" id="1.20.120.1080">
    <property type="match status" value="1"/>
</dbReference>
<dbReference type="GO" id="GO:0005524">
    <property type="term" value="F:ATP binding"/>
    <property type="evidence" value="ECO:0007669"/>
    <property type="project" value="UniProtKB-KW"/>
</dbReference>
<name>A0AAD4LS37_9AGAM</name>
<proteinExistence type="inferred from homology"/>
<dbReference type="InterPro" id="IPR014001">
    <property type="entry name" value="Helicase_ATP-bd"/>
</dbReference>
<dbReference type="CDD" id="cd18791">
    <property type="entry name" value="SF2_C_RHA"/>
    <property type="match status" value="1"/>
</dbReference>
<dbReference type="PROSITE" id="PS51194">
    <property type="entry name" value="HELICASE_CTER"/>
    <property type="match status" value="1"/>
</dbReference>
<dbReference type="EMBL" id="JAKELL010000001">
    <property type="protein sequence ID" value="KAH9001424.1"/>
    <property type="molecule type" value="Genomic_DNA"/>
</dbReference>
<dbReference type="InterPro" id="IPR002464">
    <property type="entry name" value="DNA/RNA_helicase_DEAH_CS"/>
</dbReference>
<dbReference type="Gene3D" id="3.40.50.300">
    <property type="entry name" value="P-loop containing nucleotide triphosphate hydrolases"/>
    <property type="match status" value="2"/>
</dbReference>
<keyword evidence="4 11" id="KW-0378">Hydrolase</keyword>
<dbReference type="FunFam" id="3.40.50.300:FF:000578">
    <property type="entry name" value="probable ATP-dependent RNA helicase DHX35"/>
    <property type="match status" value="1"/>
</dbReference>
<dbReference type="SUPFAM" id="SSF52540">
    <property type="entry name" value="P-loop containing nucleoside triphosphate hydrolases"/>
    <property type="match status" value="1"/>
</dbReference>
<keyword evidence="6" id="KW-0067">ATP-binding</keyword>
<accession>A0AAD4LS37</accession>
<dbReference type="Proteomes" id="UP001201163">
    <property type="component" value="Unassembled WGS sequence"/>
</dbReference>
<evidence type="ECO:0000313" key="11">
    <source>
        <dbReference type="EMBL" id="KAH9001424.1"/>
    </source>
</evidence>
<keyword evidence="5" id="KW-0347">Helicase</keyword>